<proteinExistence type="predicted"/>
<evidence type="ECO:0000313" key="2">
    <source>
        <dbReference type="Proteomes" id="UP000789702"/>
    </source>
</evidence>
<reference evidence="1" key="1">
    <citation type="submission" date="2021-06" db="EMBL/GenBank/DDBJ databases">
        <authorList>
            <person name="Kallberg Y."/>
            <person name="Tangrot J."/>
            <person name="Rosling A."/>
        </authorList>
    </citation>
    <scope>NUCLEOTIDE SEQUENCE</scope>
    <source>
        <strain evidence="1">IL203A</strain>
    </source>
</reference>
<gene>
    <name evidence="1" type="ORF">DHETER_LOCUS5069</name>
</gene>
<protein>
    <submittedName>
        <fullName evidence="1">1797_t:CDS:1</fullName>
    </submittedName>
</protein>
<evidence type="ECO:0000313" key="1">
    <source>
        <dbReference type="EMBL" id="CAG8547377.1"/>
    </source>
</evidence>
<sequence>SVEIFSRVILRQPLEVEKTKLSEDAKEFTFSDRKEIFSRSLLCWPLSFE</sequence>
<dbReference type="EMBL" id="CAJVPU010005418">
    <property type="protein sequence ID" value="CAG8547377.1"/>
    <property type="molecule type" value="Genomic_DNA"/>
</dbReference>
<comment type="caution">
    <text evidence="1">The sequence shown here is derived from an EMBL/GenBank/DDBJ whole genome shotgun (WGS) entry which is preliminary data.</text>
</comment>
<name>A0ACA9LXS4_9GLOM</name>
<feature type="non-terminal residue" evidence="1">
    <location>
        <position position="1"/>
    </location>
</feature>
<accession>A0ACA9LXS4</accession>
<organism evidence="1 2">
    <name type="scientific">Dentiscutata heterogama</name>
    <dbReference type="NCBI Taxonomy" id="1316150"/>
    <lineage>
        <taxon>Eukaryota</taxon>
        <taxon>Fungi</taxon>
        <taxon>Fungi incertae sedis</taxon>
        <taxon>Mucoromycota</taxon>
        <taxon>Glomeromycotina</taxon>
        <taxon>Glomeromycetes</taxon>
        <taxon>Diversisporales</taxon>
        <taxon>Gigasporaceae</taxon>
        <taxon>Dentiscutata</taxon>
    </lineage>
</organism>
<dbReference type="Proteomes" id="UP000789702">
    <property type="component" value="Unassembled WGS sequence"/>
</dbReference>
<keyword evidence="2" id="KW-1185">Reference proteome</keyword>